<dbReference type="EMBL" id="KQ980342">
    <property type="protein sequence ID" value="KYN16372.1"/>
    <property type="molecule type" value="Genomic_DNA"/>
</dbReference>
<protein>
    <recommendedName>
        <fullName evidence="8">Kinase</fullName>
        <ecNumber evidence="8">2.7.-.-</ecNumber>
    </recommendedName>
</protein>
<dbReference type="InterPro" id="IPR005522">
    <property type="entry name" value="IPK"/>
</dbReference>
<evidence type="ECO:0000256" key="3">
    <source>
        <dbReference type="ARBA" id="ARBA00022741"/>
    </source>
</evidence>
<organism evidence="9 10">
    <name type="scientific">Trachymyrmex cornetzi</name>
    <dbReference type="NCBI Taxonomy" id="471704"/>
    <lineage>
        <taxon>Eukaryota</taxon>
        <taxon>Metazoa</taxon>
        <taxon>Ecdysozoa</taxon>
        <taxon>Arthropoda</taxon>
        <taxon>Hexapoda</taxon>
        <taxon>Insecta</taxon>
        <taxon>Pterygota</taxon>
        <taxon>Neoptera</taxon>
        <taxon>Endopterygota</taxon>
        <taxon>Hymenoptera</taxon>
        <taxon>Apocrita</taxon>
        <taxon>Aculeata</taxon>
        <taxon>Formicoidea</taxon>
        <taxon>Formicidae</taxon>
        <taxon>Myrmicinae</taxon>
        <taxon>Trachymyrmex</taxon>
    </lineage>
</organism>
<dbReference type="GO" id="GO:0047326">
    <property type="term" value="F:inositol-1,3,4,6-tetrakisphosphate 5-kinase activity"/>
    <property type="evidence" value="ECO:0007669"/>
    <property type="project" value="RHEA"/>
</dbReference>
<evidence type="ECO:0000256" key="2">
    <source>
        <dbReference type="ARBA" id="ARBA00022679"/>
    </source>
</evidence>
<comment type="catalytic activity">
    <reaction evidence="6">
        <text>1D-myo-inositol 1,4,5-trisphosphate + 2 ATP = 1D-myo-inositol 1,3,4,5,6-pentakisphosphate + 2 ADP + 2 H(+)</text>
        <dbReference type="Rhea" id="RHEA:32359"/>
        <dbReference type="ChEBI" id="CHEBI:15378"/>
        <dbReference type="ChEBI" id="CHEBI:30616"/>
        <dbReference type="ChEBI" id="CHEBI:57733"/>
        <dbReference type="ChEBI" id="CHEBI:203600"/>
        <dbReference type="ChEBI" id="CHEBI:456216"/>
        <dbReference type="EC" id="2.7.1.151"/>
    </reaction>
</comment>
<dbReference type="GO" id="GO:0005634">
    <property type="term" value="C:nucleus"/>
    <property type="evidence" value="ECO:0007669"/>
    <property type="project" value="TreeGrafter"/>
</dbReference>
<dbReference type="GO" id="GO:0032958">
    <property type="term" value="P:inositol phosphate biosynthetic process"/>
    <property type="evidence" value="ECO:0007669"/>
    <property type="project" value="InterPro"/>
</dbReference>
<evidence type="ECO:0000256" key="1">
    <source>
        <dbReference type="ARBA" id="ARBA00007374"/>
    </source>
</evidence>
<keyword evidence="4 8" id="KW-0418">Kinase</keyword>
<gene>
    <name evidence="9" type="ORF">ALC57_11353</name>
</gene>
<dbReference type="EC" id="2.7.-.-" evidence="8"/>
<dbReference type="STRING" id="471704.A0A151J2U8"/>
<dbReference type="Proteomes" id="UP000078492">
    <property type="component" value="Unassembled WGS sequence"/>
</dbReference>
<sequence>MTTVDSDDDIEKLPHIQWDSTTVPGPSGCMFPGELTPLECQIAGHPFNGEKQTIGVLVCRRTGHILKPATKIILGEREIAFYESLKNSHDPVALELKKFVPRYYGTTELRVFNNRTKFLILRNITKGMAEPCVIDIKIGFRTWDPLATPEKRRTEELKYAESKRTYGFCITGYQVYSVLSGRLRKYDRDHGKQLGVEGVVEALEDFLNIIPGKPVCRQLVSEILTYLYKIERLFNMQRKYCFYSSSLLVAYDAQHLRQHYRLCRSSPSQFSLSCTNDITQNDDESTEDKWVRVKMIDFTHVFPGENNDLDRNYRDGIQMLIQLLSLIKKSDCMH</sequence>
<dbReference type="PANTHER" id="PTHR12400:SF51">
    <property type="entry name" value="INOSITOL POLYPHOSPHATE MULTIKINASE"/>
    <property type="match status" value="1"/>
</dbReference>
<evidence type="ECO:0000256" key="7">
    <source>
        <dbReference type="ARBA" id="ARBA00036525"/>
    </source>
</evidence>
<comment type="catalytic activity">
    <reaction evidence="7">
        <text>1D-myo-inositol 1,3,4,6-tetrakisphosphate + ATP = 1D-myo-inositol 1,3,4,5,6-pentakisphosphate + ADP + H(+)</text>
        <dbReference type="Rhea" id="RHEA:12717"/>
        <dbReference type="ChEBI" id="CHEBI:15378"/>
        <dbReference type="ChEBI" id="CHEBI:30616"/>
        <dbReference type="ChEBI" id="CHEBI:57660"/>
        <dbReference type="ChEBI" id="CHEBI:57733"/>
        <dbReference type="ChEBI" id="CHEBI:456216"/>
        <dbReference type="EC" id="2.7.1.140"/>
    </reaction>
</comment>
<dbReference type="SUPFAM" id="SSF56104">
    <property type="entry name" value="SAICAR synthase-like"/>
    <property type="match status" value="1"/>
</dbReference>
<dbReference type="Gene3D" id="3.30.470.160">
    <property type="entry name" value="Inositol polyphosphate kinase"/>
    <property type="match status" value="1"/>
</dbReference>
<comment type="similarity">
    <text evidence="1 8">Belongs to the inositol phosphokinase (IPK) family.</text>
</comment>
<dbReference type="GO" id="GO:0008440">
    <property type="term" value="F:inositol-1,4,5-trisphosphate 3-kinase activity"/>
    <property type="evidence" value="ECO:0007669"/>
    <property type="project" value="TreeGrafter"/>
</dbReference>
<reference evidence="9 10" key="1">
    <citation type="submission" date="2015-09" db="EMBL/GenBank/DDBJ databases">
        <title>Trachymyrmex cornetzi WGS genome.</title>
        <authorList>
            <person name="Nygaard S."/>
            <person name="Hu H."/>
            <person name="Boomsma J."/>
            <person name="Zhang G."/>
        </authorList>
    </citation>
    <scope>NUCLEOTIDE SEQUENCE [LARGE SCALE GENOMIC DNA]</scope>
    <source>
        <strain evidence="9">Tcor2-1</strain>
        <tissue evidence="9">Whole body</tissue>
    </source>
</reference>
<evidence type="ECO:0000313" key="9">
    <source>
        <dbReference type="EMBL" id="KYN16372.1"/>
    </source>
</evidence>
<evidence type="ECO:0000256" key="5">
    <source>
        <dbReference type="ARBA" id="ARBA00022840"/>
    </source>
</evidence>
<name>A0A151J2U8_9HYME</name>
<keyword evidence="3" id="KW-0547">Nucleotide-binding</keyword>
<dbReference type="PANTHER" id="PTHR12400">
    <property type="entry name" value="INOSITOL POLYPHOSPHATE KINASE"/>
    <property type="match status" value="1"/>
</dbReference>
<keyword evidence="2 8" id="KW-0808">Transferase</keyword>
<evidence type="ECO:0000256" key="8">
    <source>
        <dbReference type="RuleBase" id="RU363090"/>
    </source>
</evidence>
<keyword evidence="10" id="KW-1185">Reference proteome</keyword>
<proteinExistence type="inferred from homology"/>
<dbReference type="AlphaFoldDB" id="A0A151J2U8"/>
<keyword evidence="5" id="KW-0067">ATP-binding</keyword>
<dbReference type="GO" id="GO:0005524">
    <property type="term" value="F:ATP binding"/>
    <property type="evidence" value="ECO:0007669"/>
    <property type="project" value="UniProtKB-KW"/>
</dbReference>
<dbReference type="InterPro" id="IPR038286">
    <property type="entry name" value="IPK_sf"/>
</dbReference>
<evidence type="ECO:0000256" key="6">
    <source>
        <dbReference type="ARBA" id="ARBA00036164"/>
    </source>
</evidence>
<accession>A0A151J2U8</accession>
<dbReference type="GO" id="GO:0005737">
    <property type="term" value="C:cytoplasm"/>
    <property type="evidence" value="ECO:0007669"/>
    <property type="project" value="TreeGrafter"/>
</dbReference>
<evidence type="ECO:0000313" key="10">
    <source>
        <dbReference type="Proteomes" id="UP000078492"/>
    </source>
</evidence>
<evidence type="ECO:0000256" key="4">
    <source>
        <dbReference type="ARBA" id="ARBA00022777"/>
    </source>
</evidence>
<dbReference type="Pfam" id="PF03770">
    <property type="entry name" value="IPK"/>
    <property type="match status" value="1"/>
</dbReference>